<feature type="compositionally biased region" description="Basic and acidic residues" evidence="1">
    <location>
        <begin position="208"/>
        <end position="220"/>
    </location>
</feature>
<sequence length="230" mass="25286">TSLEAERAAGGGRRAAAHSVGVSLNSRRHLKAALRLLIDQLTNKHIQSFRHSPTAYTELVTDTADRTGCQLFDACSNAPGLLDWEQTDAHPRPNPVYSTVMASHDPLTESQTTFPSDSENYDADHSNPNSSDEPPSSSSSPLIVYQPPTLWSIVRGAAINLLLPFVNGLMLGFGELFAHEAAFRLGWSKTKVFPSYRNSRPVGPGVEIRQDPVERRRRDGEEMDAYTALE</sequence>
<feature type="non-terminal residue" evidence="2">
    <location>
        <position position="1"/>
    </location>
</feature>
<feature type="compositionally biased region" description="Low complexity" evidence="1">
    <location>
        <begin position="126"/>
        <end position="141"/>
    </location>
</feature>
<name>A0A3M7DP55_HORWE</name>
<feature type="region of interest" description="Disordered" evidence="1">
    <location>
        <begin position="107"/>
        <end position="141"/>
    </location>
</feature>
<organism evidence="2 3">
    <name type="scientific">Hortaea werneckii</name>
    <name type="common">Black yeast</name>
    <name type="synonym">Cladosporium werneckii</name>
    <dbReference type="NCBI Taxonomy" id="91943"/>
    <lineage>
        <taxon>Eukaryota</taxon>
        <taxon>Fungi</taxon>
        <taxon>Dikarya</taxon>
        <taxon>Ascomycota</taxon>
        <taxon>Pezizomycotina</taxon>
        <taxon>Dothideomycetes</taxon>
        <taxon>Dothideomycetidae</taxon>
        <taxon>Mycosphaerellales</taxon>
        <taxon>Teratosphaeriaceae</taxon>
        <taxon>Hortaea</taxon>
    </lineage>
</organism>
<feature type="compositionally biased region" description="Polar residues" evidence="1">
    <location>
        <begin position="108"/>
        <end position="118"/>
    </location>
</feature>
<dbReference type="PANTHER" id="PTHR28241">
    <property type="entry name" value="MITOCHONDRIAL IMPORT PROTEIN 1"/>
    <property type="match status" value="1"/>
</dbReference>
<dbReference type="PANTHER" id="PTHR28241:SF1">
    <property type="entry name" value="MITOCHONDRIAL IMPORT PROTEIN 1"/>
    <property type="match status" value="1"/>
</dbReference>
<evidence type="ECO:0008006" key="4">
    <source>
        <dbReference type="Google" id="ProtNLM"/>
    </source>
</evidence>
<comment type="caution">
    <text evidence="2">The sequence shown here is derived from an EMBL/GenBank/DDBJ whole genome shotgun (WGS) entry which is preliminary data.</text>
</comment>
<dbReference type="Pfam" id="PF08219">
    <property type="entry name" value="TOM13"/>
    <property type="match status" value="1"/>
</dbReference>
<dbReference type="VEuPathDB" id="FungiDB:BTJ68_09414"/>
<dbReference type="Proteomes" id="UP000269539">
    <property type="component" value="Unassembled WGS sequence"/>
</dbReference>
<dbReference type="EMBL" id="QWIO01001821">
    <property type="protein sequence ID" value="RMY65930.1"/>
    <property type="molecule type" value="Genomic_DNA"/>
</dbReference>
<reference evidence="2 3" key="1">
    <citation type="journal article" date="2018" name="BMC Genomics">
        <title>Genomic evidence for intraspecific hybridization in a clonal and extremely halotolerant yeast.</title>
        <authorList>
            <person name="Gostincar C."/>
            <person name="Stajich J.E."/>
            <person name="Zupancic J."/>
            <person name="Zalar P."/>
            <person name="Gunde-Cimerman N."/>
        </authorList>
    </citation>
    <scope>NUCLEOTIDE SEQUENCE [LARGE SCALE GENOMIC DNA]</scope>
    <source>
        <strain evidence="2 3">EXF-10513</strain>
    </source>
</reference>
<dbReference type="InterPro" id="IPR013262">
    <property type="entry name" value="OMP_MIM1/TOM13_mt"/>
</dbReference>
<dbReference type="GO" id="GO:0005741">
    <property type="term" value="C:mitochondrial outer membrane"/>
    <property type="evidence" value="ECO:0007669"/>
    <property type="project" value="InterPro"/>
</dbReference>
<gene>
    <name evidence="2" type="ORF">D0864_11964</name>
</gene>
<feature type="region of interest" description="Disordered" evidence="1">
    <location>
        <begin position="204"/>
        <end position="230"/>
    </location>
</feature>
<evidence type="ECO:0000313" key="3">
    <source>
        <dbReference type="Proteomes" id="UP000269539"/>
    </source>
</evidence>
<proteinExistence type="predicted"/>
<evidence type="ECO:0000313" key="2">
    <source>
        <dbReference type="EMBL" id="RMY65930.1"/>
    </source>
</evidence>
<dbReference type="GO" id="GO:0070096">
    <property type="term" value="P:mitochondrial outer membrane translocase complex assembly"/>
    <property type="evidence" value="ECO:0007669"/>
    <property type="project" value="TreeGrafter"/>
</dbReference>
<dbReference type="AlphaFoldDB" id="A0A3M7DP55"/>
<evidence type="ECO:0000256" key="1">
    <source>
        <dbReference type="SAM" id="MobiDB-lite"/>
    </source>
</evidence>
<protein>
    <recommendedName>
        <fullName evidence="4">TOM13-domain-containing protein</fullName>
    </recommendedName>
</protein>
<accession>A0A3M7DP55</accession>
<dbReference type="GO" id="GO:0045040">
    <property type="term" value="P:protein insertion into mitochondrial outer membrane"/>
    <property type="evidence" value="ECO:0007669"/>
    <property type="project" value="TreeGrafter"/>
</dbReference>